<evidence type="ECO:0000313" key="1">
    <source>
        <dbReference type="EMBL" id="KAK1859024.1"/>
    </source>
</evidence>
<dbReference type="Proteomes" id="UP000798662">
    <property type="component" value="Chromosome 1"/>
</dbReference>
<dbReference type="EMBL" id="CM020618">
    <property type="protein sequence ID" value="KAK1859024.1"/>
    <property type="molecule type" value="Genomic_DNA"/>
</dbReference>
<name>A0ACC3BM15_PYRYE</name>
<keyword evidence="2" id="KW-1185">Reference proteome</keyword>
<sequence length="638" mass="63796">MAKRPCRRVSPGRGPRKPSRAIPCPCRWLGWRPRPLGHKAGAGGVATRRMLRRMARHRPWALADRLPSLQLWGVSVSGPHCSARSFTCSRHPLPPPSAQSRPTTAIPEPCPPTVALPPRPSRLGCPVPHPSAPSPHCPTPPPLGLRAAPLSPPTFPRPPRPAPPPLPPRPPQPAPHPSPPPPPPPRLLPLCSGVAMSPPPAPPHGAETAAEGAAVGAGVIRPPLLSPRAAVGAAPTVRTSRPYTPADAPAVLPLCDGVYGGRDYVPGALGHLATSPRCHPLVVVEAAVEATVAATKSTAVVATGGGGSGSGGGGGGGGGSGDGDGDCGGGGAPGEPACRVVAFANRRATSCRSVSFLEGLRVHPNAGRRGVGTAAVAAVEAAAAADGAAALLTATIDANVGMTTILVRRGYTRVGQGVLWPSEEDLDAAATTVAAAAAPATDTLEGGGVDGGGGPGTIGHSLLSLLGIHPPPFPPNLCVEPVTDGTVAAAALAAIAARGGCGLLPLFYEADAFAATPGDAPPSLPAAHGLWVLTMGDGGAAAPAALLGLRTNEYVPRSGVRRVVGVAAADPAAAVAAVGWADAYCARMWPADPVYRVVVDSAAWTEVGGGVDGGERPVLGGARRGAFVLYRKTLDKAA</sequence>
<protein>
    <submittedName>
        <fullName evidence="1">Uncharacterized protein</fullName>
    </submittedName>
</protein>
<comment type="caution">
    <text evidence="1">The sequence shown here is derived from an EMBL/GenBank/DDBJ whole genome shotgun (WGS) entry which is preliminary data.</text>
</comment>
<accession>A0ACC3BM15</accession>
<reference evidence="1" key="1">
    <citation type="submission" date="2019-11" db="EMBL/GenBank/DDBJ databases">
        <title>Nori genome reveals adaptations in red seaweeds to the harsh intertidal environment.</title>
        <authorList>
            <person name="Wang D."/>
            <person name="Mao Y."/>
        </authorList>
    </citation>
    <scope>NUCLEOTIDE SEQUENCE</scope>
    <source>
        <tissue evidence="1">Gametophyte</tissue>
    </source>
</reference>
<gene>
    <name evidence="1" type="ORF">I4F81_001622</name>
</gene>
<proteinExistence type="predicted"/>
<evidence type="ECO:0000313" key="2">
    <source>
        <dbReference type="Proteomes" id="UP000798662"/>
    </source>
</evidence>
<organism evidence="1 2">
    <name type="scientific">Pyropia yezoensis</name>
    <name type="common">Susabi-nori</name>
    <name type="synonym">Porphyra yezoensis</name>
    <dbReference type="NCBI Taxonomy" id="2788"/>
    <lineage>
        <taxon>Eukaryota</taxon>
        <taxon>Rhodophyta</taxon>
        <taxon>Bangiophyceae</taxon>
        <taxon>Bangiales</taxon>
        <taxon>Bangiaceae</taxon>
        <taxon>Pyropia</taxon>
    </lineage>
</organism>